<reference evidence="8" key="1">
    <citation type="submission" date="2016-10" db="EMBL/GenBank/DDBJ databases">
        <authorList>
            <person name="Varghese N."/>
        </authorList>
    </citation>
    <scope>NUCLEOTIDE SEQUENCE [LARGE SCALE GENOMIC DNA]</scope>
    <source>
        <strain evidence="8">DSM 17980</strain>
    </source>
</reference>
<dbReference type="AlphaFoldDB" id="A0A1I7G6W9"/>
<dbReference type="InterPro" id="IPR012675">
    <property type="entry name" value="Beta-grasp_dom_sf"/>
</dbReference>
<dbReference type="FunFam" id="1.10.150.120:FF:000003">
    <property type="entry name" value="Carbon monoxide dehydrogenase, small subunit"/>
    <property type="match status" value="1"/>
</dbReference>
<accession>A0A1I7G6W9</accession>
<dbReference type="InterPro" id="IPR051452">
    <property type="entry name" value="Diverse_Oxidoreductases"/>
</dbReference>
<dbReference type="InterPro" id="IPR036884">
    <property type="entry name" value="2Fe-2S-bd_dom_sf"/>
</dbReference>
<keyword evidence="5" id="KW-0411">Iron-sulfur</keyword>
<dbReference type="SUPFAM" id="SSF54292">
    <property type="entry name" value="2Fe-2S ferredoxin-like"/>
    <property type="match status" value="1"/>
</dbReference>
<evidence type="ECO:0000256" key="2">
    <source>
        <dbReference type="ARBA" id="ARBA00022723"/>
    </source>
</evidence>
<dbReference type="STRING" id="392015.SAMN05421543_10235"/>
<evidence type="ECO:0000256" key="4">
    <source>
        <dbReference type="ARBA" id="ARBA00023004"/>
    </source>
</evidence>
<name>A0A1I7G6W9_9BACL</name>
<dbReference type="EMBL" id="FPBV01000002">
    <property type="protein sequence ID" value="SFU44209.1"/>
    <property type="molecule type" value="Genomic_DNA"/>
</dbReference>
<dbReference type="InterPro" id="IPR002888">
    <property type="entry name" value="2Fe-2S-bd"/>
</dbReference>
<dbReference type="eggNOG" id="COG2080">
    <property type="taxonomic scope" value="Bacteria"/>
</dbReference>
<evidence type="ECO:0000313" key="8">
    <source>
        <dbReference type="Proteomes" id="UP000183508"/>
    </source>
</evidence>
<dbReference type="PANTHER" id="PTHR44379:SF5">
    <property type="entry name" value="OXIDOREDUCTASE WITH IRON-SULFUR SUBUNIT"/>
    <property type="match status" value="1"/>
</dbReference>
<protein>
    <submittedName>
        <fullName evidence="7">Carbon-monoxide dehydrogenase small subunit/xanthine dehydrogenase YagT iron-sulfur-binding subunit</fullName>
    </submittedName>
</protein>
<dbReference type="PANTHER" id="PTHR44379">
    <property type="entry name" value="OXIDOREDUCTASE WITH IRON-SULFUR SUBUNIT"/>
    <property type="match status" value="1"/>
</dbReference>
<keyword evidence="8" id="KW-1185">Reference proteome</keyword>
<dbReference type="PROSITE" id="PS51085">
    <property type="entry name" value="2FE2S_FER_2"/>
    <property type="match status" value="1"/>
</dbReference>
<dbReference type="RefSeq" id="WP_074949371.1">
    <property type="nucleotide sequence ID" value="NZ_FPBV01000002.1"/>
</dbReference>
<feature type="domain" description="2Fe-2S ferredoxin-type" evidence="6">
    <location>
        <begin position="5"/>
        <end position="81"/>
    </location>
</feature>
<dbReference type="CDD" id="cd00207">
    <property type="entry name" value="fer2"/>
    <property type="match status" value="1"/>
</dbReference>
<dbReference type="InterPro" id="IPR001041">
    <property type="entry name" value="2Fe-2S_ferredoxin-type"/>
</dbReference>
<dbReference type="GO" id="GO:0051537">
    <property type="term" value="F:2 iron, 2 sulfur cluster binding"/>
    <property type="evidence" value="ECO:0007669"/>
    <property type="project" value="UniProtKB-KW"/>
</dbReference>
<keyword evidence="4" id="KW-0408">Iron</keyword>
<dbReference type="Gene3D" id="1.10.150.120">
    <property type="entry name" value="[2Fe-2S]-binding domain"/>
    <property type="match status" value="1"/>
</dbReference>
<dbReference type="InterPro" id="IPR036010">
    <property type="entry name" value="2Fe-2S_ferredoxin-like_sf"/>
</dbReference>
<keyword evidence="3" id="KW-0560">Oxidoreductase</keyword>
<dbReference type="OrthoDB" id="9796880at2"/>
<proteinExistence type="predicted"/>
<dbReference type="Proteomes" id="UP000183508">
    <property type="component" value="Unassembled WGS sequence"/>
</dbReference>
<evidence type="ECO:0000313" key="7">
    <source>
        <dbReference type="EMBL" id="SFU44209.1"/>
    </source>
</evidence>
<evidence type="ECO:0000256" key="3">
    <source>
        <dbReference type="ARBA" id="ARBA00023002"/>
    </source>
</evidence>
<dbReference type="Pfam" id="PF00111">
    <property type="entry name" value="Fer2"/>
    <property type="match status" value="1"/>
</dbReference>
<evidence type="ECO:0000256" key="5">
    <source>
        <dbReference type="ARBA" id="ARBA00023014"/>
    </source>
</evidence>
<dbReference type="SUPFAM" id="SSF47741">
    <property type="entry name" value="CO dehydrogenase ISP C-domain like"/>
    <property type="match status" value="1"/>
</dbReference>
<gene>
    <name evidence="7" type="ORF">SAMN05421543_10235</name>
</gene>
<dbReference type="GO" id="GO:0016491">
    <property type="term" value="F:oxidoreductase activity"/>
    <property type="evidence" value="ECO:0007669"/>
    <property type="project" value="UniProtKB-KW"/>
</dbReference>
<organism evidence="7 8">
    <name type="scientific">Alicyclobacillus macrosporangiidus</name>
    <dbReference type="NCBI Taxonomy" id="392015"/>
    <lineage>
        <taxon>Bacteria</taxon>
        <taxon>Bacillati</taxon>
        <taxon>Bacillota</taxon>
        <taxon>Bacilli</taxon>
        <taxon>Bacillales</taxon>
        <taxon>Alicyclobacillaceae</taxon>
        <taxon>Alicyclobacillus</taxon>
    </lineage>
</organism>
<dbReference type="GO" id="GO:0046872">
    <property type="term" value="F:metal ion binding"/>
    <property type="evidence" value="ECO:0007669"/>
    <property type="project" value="UniProtKB-KW"/>
</dbReference>
<dbReference type="Gene3D" id="3.10.20.30">
    <property type="match status" value="1"/>
</dbReference>
<keyword evidence="1" id="KW-0001">2Fe-2S</keyword>
<dbReference type="Pfam" id="PF01799">
    <property type="entry name" value="Fer2_2"/>
    <property type="match status" value="1"/>
</dbReference>
<sequence length="174" mass="18902">MAEYRTIRFRLNGRPVELAVQPHENLVEALRRGFQMYSVRESCGQGLCGCCTVYVNGKAVSGCLYLAALVDGCDVQTAEGLGTLQQLSPVQEAFIECEGFQCGFCTPGMIMMATQLLQENPNPTDEEIKHYMSGNLCRCAAYPEIIAAVHRAAEKLRASKETDAKADQAATVAG</sequence>
<evidence type="ECO:0000259" key="6">
    <source>
        <dbReference type="PROSITE" id="PS51085"/>
    </source>
</evidence>
<keyword evidence="2" id="KW-0479">Metal-binding</keyword>
<evidence type="ECO:0000256" key="1">
    <source>
        <dbReference type="ARBA" id="ARBA00022714"/>
    </source>
</evidence>